<protein>
    <submittedName>
        <fullName evidence="2">Peptidyl-prolyl cis-trans isomerase</fullName>
    </submittedName>
</protein>
<comment type="caution">
    <text evidence="2">The sequence shown here is derived from an EMBL/GenBank/DDBJ whole genome shotgun (WGS) entry which is preliminary data.</text>
</comment>
<feature type="signal peptide" evidence="1">
    <location>
        <begin position="1"/>
        <end position="18"/>
    </location>
</feature>
<keyword evidence="2" id="KW-0413">Isomerase</keyword>
<organism evidence="2 3">
    <name type="scientific">Candidatus Parabacteroides intestinigallinarum</name>
    <dbReference type="NCBI Taxonomy" id="2838722"/>
    <lineage>
        <taxon>Bacteria</taxon>
        <taxon>Pseudomonadati</taxon>
        <taxon>Bacteroidota</taxon>
        <taxon>Bacteroidia</taxon>
        <taxon>Bacteroidales</taxon>
        <taxon>Tannerellaceae</taxon>
        <taxon>Parabacteroides</taxon>
    </lineage>
</organism>
<dbReference type="Proteomes" id="UP000823847">
    <property type="component" value="Unassembled WGS sequence"/>
</dbReference>
<gene>
    <name evidence="2" type="ORF">H9848_10625</name>
</gene>
<keyword evidence="1" id="KW-0732">Signal</keyword>
<dbReference type="PROSITE" id="PS51257">
    <property type="entry name" value="PROKAR_LIPOPROTEIN"/>
    <property type="match status" value="1"/>
</dbReference>
<reference evidence="2" key="1">
    <citation type="journal article" date="2021" name="PeerJ">
        <title>Extensive microbial diversity within the chicken gut microbiome revealed by metagenomics and culture.</title>
        <authorList>
            <person name="Gilroy R."/>
            <person name="Ravi A."/>
            <person name="Getino M."/>
            <person name="Pursley I."/>
            <person name="Horton D.L."/>
            <person name="Alikhan N.F."/>
            <person name="Baker D."/>
            <person name="Gharbi K."/>
            <person name="Hall N."/>
            <person name="Watson M."/>
            <person name="Adriaenssens E.M."/>
            <person name="Foster-Nyarko E."/>
            <person name="Jarju S."/>
            <person name="Secka A."/>
            <person name="Antonio M."/>
            <person name="Oren A."/>
            <person name="Chaudhuri R.R."/>
            <person name="La Ragione R."/>
            <person name="Hildebrand F."/>
            <person name="Pallen M.J."/>
        </authorList>
    </citation>
    <scope>NUCLEOTIDE SEQUENCE</scope>
    <source>
        <strain evidence="2">ChiHecec2B26-12326</strain>
    </source>
</reference>
<reference evidence="2" key="2">
    <citation type="submission" date="2021-04" db="EMBL/GenBank/DDBJ databases">
        <authorList>
            <person name="Gilroy R."/>
        </authorList>
    </citation>
    <scope>NUCLEOTIDE SEQUENCE</scope>
    <source>
        <strain evidence="2">ChiHecec2B26-12326</strain>
    </source>
</reference>
<evidence type="ECO:0000313" key="2">
    <source>
        <dbReference type="EMBL" id="HIX87041.1"/>
    </source>
</evidence>
<feature type="chain" id="PRO_5038648592" evidence="1">
    <location>
        <begin position="19"/>
        <end position="283"/>
    </location>
</feature>
<accession>A0A9D2BRE1</accession>
<dbReference type="EMBL" id="DXEN01000079">
    <property type="protein sequence ID" value="HIX87041.1"/>
    <property type="molecule type" value="Genomic_DNA"/>
</dbReference>
<dbReference type="AlphaFoldDB" id="A0A9D2BRE1"/>
<evidence type="ECO:0000313" key="3">
    <source>
        <dbReference type="Proteomes" id="UP000823847"/>
    </source>
</evidence>
<evidence type="ECO:0000256" key="1">
    <source>
        <dbReference type="SAM" id="SignalP"/>
    </source>
</evidence>
<name>A0A9D2BRE1_9BACT</name>
<dbReference type="GO" id="GO:0016853">
    <property type="term" value="F:isomerase activity"/>
    <property type="evidence" value="ECO:0007669"/>
    <property type="project" value="UniProtKB-KW"/>
</dbReference>
<sequence length="283" mass="32812">MRLSLIAWILLFALSACENPQPIRSDVLVSVKGQNLSRSEVTGLIPRGISSADSLLMAESIVKKWVKDVLVYDVASRNLGDEKAEVDRLVEEYRKSLVRYRYQERLVEEKLRADIRESEKRDFYERNPGKFVLDKSLIKGVFLKIPVDAPGLSDVRKWYKSADVSSLEKIEKYSVQNAAIYEYFYDKWVDFDEVMGNIPMRVTDSNAFLKAHKSVEMADSAYCYLLNIKEYLPSGEKEPYEYAGPRIEEMLVNQRKVEYLRNFEDELYDDAIRSGDVQFHSEP</sequence>
<proteinExistence type="predicted"/>